<dbReference type="PROSITE" id="PS51007">
    <property type="entry name" value="CYTC"/>
    <property type="match status" value="1"/>
</dbReference>
<evidence type="ECO:0000313" key="13">
    <source>
        <dbReference type="EMBL" id="PRQ49526.1"/>
    </source>
</evidence>
<dbReference type="Gramene" id="PRQ49526">
    <property type="protein sequence ID" value="PRQ49526"/>
    <property type="gene ID" value="RchiOBHm_Chr2g0122901"/>
</dbReference>
<accession>A0A2P6RSW8</accession>
<feature type="domain" description="Cytochrome c" evidence="12">
    <location>
        <begin position="10"/>
        <end position="54"/>
    </location>
</feature>
<evidence type="ECO:0000259" key="12">
    <source>
        <dbReference type="PROSITE" id="PS51007"/>
    </source>
</evidence>
<protein>
    <submittedName>
        <fullName evidence="13">Putative cytochrome c, class IA/ IB</fullName>
    </submittedName>
</protein>
<sequence>MASFAEAPLGGAKAGEKIFKTKCAQCHTVDKGASHKQGCDYTDLRVLYTCVLII</sequence>
<keyword evidence="7" id="KW-0249">Electron transport</keyword>
<dbReference type="Proteomes" id="UP000238479">
    <property type="component" value="Chromosome 2"/>
</dbReference>
<evidence type="ECO:0000256" key="11">
    <source>
        <dbReference type="RuleBase" id="RU004426"/>
    </source>
</evidence>
<evidence type="ECO:0000256" key="5">
    <source>
        <dbReference type="ARBA" id="ARBA00022660"/>
    </source>
</evidence>
<evidence type="ECO:0000313" key="14">
    <source>
        <dbReference type="Proteomes" id="UP000238479"/>
    </source>
</evidence>
<evidence type="ECO:0000256" key="8">
    <source>
        <dbReference type="ARBA" id="ARBA00023004"/>
    </source>
</evidence>
<dbReference type="GO" id="GO:0005758">
    <property type="term" value="C:mitochondrial intermembrane space"/>
    <property type="evidence" value="ECO:0007669"/>
    <property type="project" value="UniProtKB-SubCell"/>
</dbReference>
<proteinExistence type="inferred from homology"/>
<evidence type="ECO:0000256" key="3">
    <source>
        <dbReference type="ARBA" id="ARBA00022448"/>
    </source>
</evidence>
<organism evidence="13 14">
    <name type="scientific">Rosa chinensis</name>
    <name type="common">China rose</name>
    <dbReference type="NCBI Taxonomy" id="74649"/>
    <lineage>
        <taxon>Eukaryota</taxon>
        <taxon>Viridiplantae</taxon>
        <taxon>Streptophyta</taxon>
        <taxon>Embryophyta</taxon>
        <taxon>Tracheophyta</taxon>
        <taxon>Spermatophyta</taxon>
        <taxon>Magnoliopsida</taxon>
        <taxon>eudicotyledons</taxon>
        <taxon>Gunneridae</taxon>
        <taxon>Pentapetalae</taxon>
        <taxon>rosids</taxon>
        <taxon>fabids</taxon>
        <taxon>Rosales</taxon>
        <taxon>Rosaceae</taxon>
        <taxon>Rosoideae</taxon>
        <taxon>Rosoideae incertae sedis</taxon>
        <taxon>Rosa</taxon>
    </lineage>
</organism>
<name>A0A2P6RSW8_ROSCH</name>
<dbReference type="InterPro" id="IPR002327">
    <property type="entry name" value="Cyt_c_1A/1B"/>
</dbReference>
<dbReference type="GO" id="GO:0020037">
    <property type="term" value="F:heme binding"/>
    <property type="evidence" value="ECO:0007669"/>
    <property type="project" value="InterPro"/>
</dbReference>
<comment type="subcellular location">
    <subcellularLocation>
        <location evidence="1">Mitochondrion intermembrane space</location>
    </subcellularLocation>
</comment>
<dbReference type="InterPro" id="IPR036909">
    <property type="entry name" value="Cyt_c-like_dom_sf"/>
</dbReference>
<evidence type="ECO:0000256" key="4">
    <source>
        <dbReference type="ARBA" id="ARBA00022617"/>
    </source>
</evidence>
<dbReference type="GO" id="GO:0046872">
    <property type="term" value="F:metal ion binding"/>
    <property type="evidence" value="ECO:0007669"/>
    <property type="project" value="UniProtKB-KW"/>
</dbReference>
<keyword evidence="6 10" id="KW-0479">Metal-binding</keyword>
<dbReference type="PANTHER" id="PTHR11961">
    <property type="entry name" value="CYTOCHROME C"/>
    <property type="match status" value="1"/>
</dbReference>
<evidence type="ECO:0000256" key="7">
    <source>
        <dbReference type="ARBA" id="ARBA00022982"/>
    </source>
</evidence>
<keyword evidence="14" id="KW-1185">Reference proteome</keyword>
<dbReference type="OMA" id="KPGARKM"/>
<dbReference type="Pfam" id="PF00034">
    <property type="entry name" value="Cytochrom_C"/>
    <property type="match status" value="1"/>
</dbReference>
<gene>
    <name evidence="13" type="ORF">RchiOBHm_Chr2g0122901</name>
</gene>
<dbReference type="GO" id="GO:0009055">
    <property type="term" value="F:electron transfer activity"/>
    <property type="evidence" value="ECO:0007669"/>
    <property type="project" value="InterPro"/>
</dbReference>
<keyword evidence="4 10" id="KW-0349">Heme</keyword>
<evidence type="ECO:0000256" key="1">
    <source>
        <dbReference type="ARBA" id="ARBA00004569"/>
    </source>
</evidence>
<reference evidence="13 14" key="1">
    <citation type="journal article" date="2018" name="Nat. Genet.">
        <title>The Rosa genome provides new insights in the design of modern roses.</title>
        <authorList>
            <person name="Bendahmane M."/>
        </authorList>
    </citation>
    <scope>NUCLEOTIDE SEQUENCE [LARGE SCALE GENOMIC DNA]</scope>
    <source>
        <strain evidence="14">cv. Old Blush</strain>
    </source>
</reference>
<comment type="caution">
    <text evidence="13">The sequence shown here is derived from an EMBL/GenBank/DDBJ whole genome shotgun (WGS) entry which is preliminary data.</text>
</comment>
<evidence type="ECO:0000256" key="6">
    <source>
        <dbReference type="ARBA" id="ARBA00022723"/>
    </source>
</evidence>
<dbReference type="SUPFAM" id="SSF46626">
    <property type="entry name" value="Cytochrome c"/>
    <property type="match status" value="1"/>
</dbReference>
<keyword evidence="9" id="KW-0496">Mitochondrion</keyword>
<keyword evidence="5" id="KW-0679">Respiratory chain</keyword>
<dbReference type="EMBL" id="PDCK01000040">
    <property type="protein sequence ID" value="PRQ49526.1"/>
    <property type="molecule type" value="Genomic_DNA"/>
</dbReference>
<dbReference type="STRING" id="74649.A0A2P6RSW8"/>
<evidence type="ECO:0000256" key="10">
    <source>
        <dbReference type="PROSITE-ProRule" id="PRU00433"/>
    </source>
</evidence>
<dbReference type="InterPro" id="IPR009056">
    <property type="entry name" value="Cyt_c-like_dom"/>
</dbReference>
<evidence type="ECO:0000256" key="9">
    <source>
        <dbReference type="ARBA" id="ARBA00023128"/>
    </source>
</evidence>
<dbReference type="Gene3D" id="1.10.760.10">
    <property type="entry name" value="Cytochrome c-like domain"/>
    <property type="match status" value="1"/>
</dbReference>
<keyword evidence="8 10" id="KW-0408">Iron</keyword>
<dbReference type="AlphaFoldDB" id="A0A2P6RSW8"/>
<keyword evidence="3" id="KW-0813">Transport</keyword>
<evidence type="ECO:0000256" key="2">
    <source>
        <dbReference type="ARBA" id="ARBA00006488"/>
    </source>
</evidence>
<comment type="similarity">
    <text evidence="2 11">Belongs to the cytochrome c family.</text>
</comment>